<organism evidence="3 4">
    <name type="scientific">Deinococcus yavapaiensis KR-236</name>
    <dbReference type="NCBI Taxonomy" id="694435"/>
    <lineage>
        <taxon>Bacteria</taxon>
        <taxon>Thermotogati</taxon>
        <taxon>Deinococcota</taxon>
        <taxon>Deinococci</taxon>
        <taxon>Deinococcales</taxon>
        <taxon>Deinococcaceae</taxon>
        <taxon>Deinococcus</taxon>
    </lineage>
</organism>
<comment type="similarity">
    <text evidence="1">Belongs to the AB hydrolase superfamily.</text>
</comment>
<accession>A0A318SG07</accession>
<dbReference type="Pfam" id="PF12697">
    <property type="entry name" value="Abhydrolase_6"/>
    <property type="match status" value="1"/>
</dbReference>
<protein>
    <submittedName>
        <fullName evidence="3">Sigma-B regulation protein RsbQ</fullName>
    </submittedName>
</protein>
<evidence type="ECO:0000256" key="1">
    <source>
        <dbReference type="ARBA" id="ARBA00008645"/>
    </source>
</evidence>
<dbReference type="Gene3D" id="3.40.50.1820">
    <property type="entry name" value="alpha/beta hydrolase"/>
    <property type="match status" value="1"/>
</dbReference>
<name>A0A318SG07_9DEIO</name>
<dbReference type="AlphaFoldDB" id="A0A318SG07"/>
<dbReference type="InterPro" id="IPR029058">
    <property type="entry name" value="AB_hydrolase_fold"/>
</dbReference>
<evidence type="ECO:0000313" key="3">
    <source>
        <dbReference type="EMBL" id="PYE55826.1"/>
    </source>
</evidence>
<dbReference type="RefSeq" id="WP_170130873.1">
    <property type="nucleotide sequence ID" value="NZ_QJSX01000002.1"/>
</dbReference>
<gene>
    <name evidence="3" type="ORF">DES52_102192</name>
</gene>
<evidence type="ECO:0000313" key="4">
    <source>
        <dbReference type="Proteomes" id="UP000248326"/>
    </source>
</evidence>
<feature type="domain" description="AB hydrolase-1" evidence="2">
    <location>
        <begin position="41"/>
        <end position="277"/>
    </location>
</feature>
<dbReference type="PANTHER" id="PTHR43039">
    <property type="entry name" value="ESTERASE-RELATED"/>
    <property type="match status" value="1"/>
</dbReference>
<reference evidence="3 4" key="1">
    <citation type="submission" date="2018-06" db="EMBL/GenBank/DDBJ databases">
        <title>Genomic Encyclopedia of Type Strains, Phase IV (KMG-IV): sequencing the most valuable type-strain genomes for metagenomic binning, comparative biology and taxonomic classification.</title>
        <authorList>
            <person name="Goeker M."/>
        </authorList>
    </citation>
    <scope>NUCLEOTIDE SEQUENCE [LARGE SCALE GENOMIC DNA]</scope>
    <source>
        <strain evidence="3 4">DSM 18048</strain>
    </source>
</reference>
<dbReference type="EMBL" id="QJSX01000002">
    <property type="protein sequence ID" value="PYE55826.1"/>
    <property type="molecule type" value="Genomic_DNA"/>
</dbReference>
<dbReference type="InterPro" id="IPR000073">
    <property type="entry name" value="AB_hydrolase_1"/>
</dbReference>
<comment type="caution">
    <text evidence="3">The sequence shown here is derived from an EMBL/GenBank/DDBJ whole genome shotgun (WGS) entry which is preliminary data.</text>
</comment>
<dbReference type="PRINTS" id="PR00111">
    <property type="entry name" value="ABHYDROLASE"/>
</dbReference>
<dbReference type="SUPFAM" id="SSF53474">
    <property type="entry name" value="alpha/beta-Hydrolases"/>
    <property type="match status" value="1"/>
</dbReference>
<dbReference type="Proteomes" id="UP000248326">
    <property type="component" value="Unassembled WGS sequence"/>
</dbReference>
<sequence>MKRHTSVSDFSVRPEPALGASAATFAERSAVRVYGDGERTLLFAHGFCCTQRVFEAQVRAFRDSHRVVTYDLAGFGEADASLWSARRYATLEGYALDLVRLIEELGLRRVTFVGASMSAMTGLIASTICPERFDALVFVAGSPRYLDDDGYVGGFDRAFLDAFYAMVNGRARWRDAVRDMLLGEAAAVTLEDVAQGVDCVLPDVVRVVGQAIFEADFRAWLPHCTLPVLVTQTRADAAVPEAVGRYLASTLVNARLELLPGVGHLPMRTEPEAFNAALRAFMARSSRS</sequence>
<evidence type="ECO:0000259" key="2">
    <source>
        <dbReference type="Pfam" id="PF12697"/>
    </source>
</evidence>
<keyword evidence="4" id="KW-1185">Reference proteome</keyword>
<proteinExistence type="inferred from homology"/>